<dbReference type="InterPro" id="IPR025646">
    <property type="entry name" value="DUF4350"/>
</dbReference>
<dbReference type="Pfam" id="PF14258">
    <property type="entry name" value="DUF4350"/>
    <property type="match status" value="1"/>
</dbReference>
<feature type="region of interest" description="Disordered" evidence="1">
    <location>
        <begin position="77"/>
        <end position="140"/>
    </location>
</feature>
<sequence length="474" mass="52961">MTTFRWYLLGLVLLFGAYVAAEYYRPKPLDWRPTFENKDKIPYGTYVLYQVLPDVLGVAARDVRPVRVPVYSQLEGEEEITPESEAGVYVEQEESSATDSVAAAEPEAEDSTAALVDAPTNESNSSQRSDENEDDYEAGLADSDYPKATYLFVNNDFSLSEADRGALLRHVARGNDVFIAAEQFDRLLADTLHFRTAPFVGKPLLKGGSDEPLLTDSVRLVLSNPGLARAAGRGFRLPTLGASYRILPDSSMQATQLAADDQGRAVLVRVPYGRGHVYLCSVPLAFTNYFVLQPRTSNFAFATLSYLPVGRPVWWDEYQKQGRQGEQSLLRVLLAHDALRRAFYLSLLGAVLFVLFEAKRRQRIIPILRPLPNTTLIFTRTVASLYQQGGNHALIAEKKIGLFLEFLRTRFHEPGLDLNEAEARERLAQKTGLPLTQVEQLVRRINLILTAPRVSDHELLLLSKALAEFRKAAV</sequence>
<keyword evidence="4" id="KW-1185">Reference proteome</keyword>
<accession>A0ABS8ANE3</accession>
<dbReference type="RefSeq" id="WP_226173410.1">
    <property type="nucleotide sequence ID" value="NZ_JAJADR010000001.1"/>
</dbReference>
<evidence type="ECO:0000313" key="4">
    <source>
        <dbReference type="Proteomes" id="UP001165296"/>
    </source>
</evidence>
<feature type="domain" description="DUF4350" evidence="2">
    <location>
        <begin position="140"/>
        <end position="302"/>
    </location>
</feature>
<gene>
    <name evidence="3" type="ORF">LGH74_06205</name>
</gene>
<evidence type="ECO:0000313" key="3">
    <source>
        <dbReference type="EMBL" id="MCB2407563.1"/>
    </source>
</evidence>
<evidence type="ECO:0000256" key="1">
    <source>
        <dbReference type="SAM" id="MobiDB-lite"/>
    </source>
</evidence>
<dbReference type="Proteomes" id="UP001165296">
    <property type="component" value="Unassembled WGS sequence"/>
</dbReference>
<comment type="caution">
    <text evidence="3">The sequence shown here is derived from an EMBL/GenBank/DDBJ whole genome shotgun (WGS) entry which is preliminary data.</text>
</comment>
<evidence type="ECO:0000259" key="2">
    <source>
        <dbReference type="Pfam" id="PF14258"/>
    </source>
</evidence>
<name>A0ABS8ANE3_9BACT</name>
<proteinExistence type="predicted"/>
<dbReference type="EMBL" id="JAJADR010000001">
    <property type="protein sequence ID" value="MCB2407563.1"/>
    <property type="molecule type" value="Genomic_DNA"/>
</dbReference>
<organism evidence="3 4">
    <name type="scientific">Hymenobacter lucidus</name>
    <dbReference type="NCBI Taxonomy" id="2880930"/>
    <lineage>
        <taxon>Bacteria</taxon>
        <taxon>Pseudomonadati</taxon>
        <taxon>Bacteroidota</taxon>
        <taxon>Cytophagia</taxon>
        <taxon>Cytophagales</taxon>
        <taxon>Hymenobacteraceae</taxon>
        <taxon>Hymenobacter</taxon>
    </lineage>
</organism>
<protein>
    <submittedName>
        <fullName evidence="3">DUF4350 domain-containing protein</fullName>
    </submittedName>
</protein>
<reference evidence="3" key="1">
    <citation type="submission" date="2021-10" db="EMBL/GenBank/DDBJ databases">
        <authorList>
            <person name="Dean J.D."/>
            <person name="Kim M.K."/>
            <person name="Newey C.N."/>
            <person name="Stoker T.S."/>
            <person name="Thompson D.W."/>
            <person name="Grose J.H."/>
        </authorList>
    </citation>
    <scope>NUCLEOTIDE SEQUENCE</scope>
    <source>
        <strain evidence="3">BT178</strain>
    </source>
</reference>